<dbReference type="EnsemblMetazoa" id="BGLB017492-RD">
    <property type="protein sequence ID" value="BGLB017492-PD"/>
    <property type="gene ID" value="BGLB017492"/>
</dbReference>
<dbReference type="EnsemblMetazoa" id="BGLB017492-RB">
    <property type="protein sequence ID" value="BGLB017492-PB"/>
    <property type="gene ID" value="BGLB017492"/>
</dbReference>
<keyword evidence="1" id="KW-0175">Coiled coil</keyword>
<reference evidence="2" key="1">
    <citation type="submission" date="2020-05" db="UniProtKB">
        <authorList>
            <consortium name="EnsemblMetazoa"/>
        </authorList>
    </citation>
    <scope>IDENTIFICATION</scope>
    <source>
        <strain evidence="2">BB02</strain>
    </source>
</reference>
<dbReference type="Gene3D" id="3.30.420.40">
    <property type="match status" value="2"/>
</dbReference>
<evidence type="ECO:0008006" key="4">
    <source>
        <dbReference type="Google" id="ProtNLM"/>
    </source>
</evidence>
<dbReference type="GO" id="GO:0009254">
    <property type="term" value="P:peptidoglycan turnover"/>
    <property type="evidence" value="ECO:0007669"/>
    <property type="project" value="InterPro"/>
</dbReference>
<dbReference type="VEuPathDB" id="VectorBase:BGLAX_034031"/>
<protein>
    <recommendedName>
        <fullName evidence="4">Anhydro-N-acetylmuramic acid kinase</fullName>
    </recommendedName>
</protein>
<dbReference type="KEGG" id="bgt:106065232"/>
<organism evidence="2 3">
    <name type="scientific">Biomphalaria glabrata</name>
    <name type="common">Bloodfluke planorb</name>
    <name type="synonym">Freshwater snail</name>
    <dbReference type="NCBI Taxonomy" id="6526"/>
    <lineage>
        <taxon>Eukaryota</taxon>
        <taxon>Metazoa</taxon>
        <taxon>Spiralia</taxon>
        <taxon>Lophotrochozoa</taxon>
        <taxon>Mollusca</taxon>
        <taxon>Gastropoda</taxon>
        <taxon>Heterobranchia</taxon>
        <taxon>Euthyneura</taxon>
        <taxon>Panpulmonata</taxon>
        <taxon>Hygrophila</taxon>
        <taxon>Lymnaeoidea</taxon>
        <taxon>Planorbidae</taxon>
        <taxon>Biomphalaria</taxon>
    </lineage>
</organism>
<dbReference type="GO" id="GO:0006040">
    <property type="term" value="P:amino sugar metabolic process"/>
    <property type="evidence" value="ECO:0007669"/>
    <property type="project" value="InterPro"/>
</dbReference>
<dbReference type="Proteomes" id="UP000076420">
    <property type="component" value="Unassembled WGS sequence"/>
</dbReference>
<dbReference type="RefSeq" id="XP_013079469.2">
    <property type="nucleotide sequence ID" value="XM_013224015.2"/>
</dbReference>
<accession>A0A2C9KCD2</accession>
<dbReference type="GO" id="GO:0016773">
    <property type="term" value="F:phosphotransferase activity, alcohol group as acceptor"/>
    <property type="evidence" value="ECO:0007669"/>
    <property type="project" value="InterPro"/>
</dbReference>
<dbReference type="EnsemblMetazoa" id="BGLB017492-RC">
    <property type="protein sequence ID" value="BGLB017492-PC"/>
    <property type="gene ID" value="BGLB017492"/>
</dbReference>
<gene>
    <name evidence="2" type="primary">106065232</name>
</gene>
<proteinExistence type="predicted"/>
<evidence type="ECO:0000313" key="3">
    <source>
        <dbReference type="Proteomes" id="UP000076420"/>
    </source>
</evidence>
<dbReference type="VEuPathDB" id="VectorBase:BGLB017492"/>
<dbReference type="EnsemblMetazoa" id="BGLB017492-RA">
    <property type="protein sequence ID" value="BGLB017492-PA"/>
    <property type="gene ID" value="BGLB017492"/>
</dbReference>
<dbReference type="PANTHER" id="PTHR30605:SF0">
    <property type="entry name" value="ANHYDRO-N-ACETYLMURAMIC ACID KINASE"/>
    <property type="match status" value="1"/>
</dbReference>
<name>A0A2C9KCD2_BIOGL</name>
<dbReference type="OrthoDB" id="5427593at2759"/>
<dbReference type="RefSeq" id="XP_013079477.2">
    <property type="nucleotide sequence ID" value="XM_013224023.2"/>
</dbReference>
<dbReference type="AlphaFoldDB" id="A0A2C9KCD2"/>
<sequence length="392" mass="43485">MTSYYGIGIMSGTSLDGLDMCYAEFTGDPETDIWGYRIEHAVTVTYSKNMQERLGKATTLSGIDLVKLHIDYSHFVGQCLEKFIESRNLKPDFISSHGHTVFHQPDKGITFQLGDGEVISSYIRCPFVCNFRSKDVSMGGQGAPLVPCGEKFLFQQTDLCINLGGIANVGCKGDKGFDVCPCNMVLNRLTSLYDPSLQYDKGGEIAATGKVLPSILEKLDELDYYKQTGPRSLGYEWISNKVFPILNSQEHPIPDLLRTFVDHITDHITSCCIKAINKPNGSVLVTGGGAFNTTLMLDLKQKLSKHNIKVVDAEDEIVEYKEALIFAFLGLRSLLNMENVFCSVTGSKTDCVSGSIHHGTTCNSTPSLQDRFNFMIRKRSLGVNELRIIREK</sequence>
<dbReference type="SUPFAM" id="SSF53067">
    <property type="entry name" value="Actin-like ATPase domain"/>
    <property type="match status" value="1"/>
</dbReference>
<dbReference type="Pfam" id="PF03702">
    <property type="entry name" value="AnmK"/>
    <property type="match status" value="1"/>
</dbReference>
<dbReference type="InterPro" id="IPR005338">
    <property type="entry name" value="Anhydro_N_Ac-Mur_kinase"/>
</dbReference>
<evidence type="ECO:0000313" key="2">
    <source>
        <dbReference type="EnsemblMetazoa" id="BGLB017492-PA"/>
    </source>
</evidence>
<feature type="coiled-coil region" evidence="1">
    <location>
        <begin position="296"/>
        <end position="323"/>
    </location>
</feature>
<dbReference type="STRING" id="6526.A0A2C9KCD2"/>
<dbReference type="GO" id="GO:0005524">
    <property type="term" value="F:ATP binding"/>
    <property type="evidence" value="ECO:0007669"/>
    <property type="project" value="InterPro"/>
</dbReference>
<dbReference type="InterPro" id="IPR043129">
    <property type="entry name" value="ATPase_NBD"/>
</dbReference>
<dbReference type="PANTHER" id="PTHR30605">
    <property type="entry name" value="ANHYDRO-N-ACETYLMURAMIC ACID KINASE"/>
    <property type="match status" value="1"/>
</dbReference>
<dbReference type="RefSeq" id="XP_013079482.2">
    <property type="nucleotide sequence ID" value="XM_013224028.2"/>
</dbReference>
<evidence type="ECO:0000256" key="1">
    <source>
        <dbReference type="SAM" id="Coils"/>
    </source>
</evidence>